<evidence type="ECO:0000313" key="11">
    <source>
        <dbReference type="Proteomes" id="UP000270411"/>
    </source>
</evidence>
<evidence type="ECO:0000256" key="3">
    <source>
        <dbReference type="ARBA" id="ARBA00022777"/>
    </source>
</evidence>
<dbReference type="SUPFAM" id="SSF52540">
    <property type="entry name" value="P-loop containing nucleoside triphosphate hydrolases"/>
    <property type="match status" value="1"/>
</dbReference>
<dbReference type="RefSeq" id="WP_124685807.1">
    <property type="nucleotide sequence ID" value="NZ_CP033970.1"/>
</dbReference>
<dbReference type="CDD" id="cd05387">
    <property type="entry name" value="BY-kinase"/>
    <property type="match status" value="1"/>
</dbReference>
<evidence type="ECO:0000259" key="9">
    <source>
        <dbReference type="Pfam" id="PF13807"/>
    </source>
</evidence>
<dbReference type="NCBIfam" id="TIGR01007">
    <property type="entry name" value="eps_fam"/>
    <property type="match status" value="1"/>
</dbReference>
<dbReference type="InterPro" id="IPR032807">
    <property type="entry name" value="GNVR"/>
</dbReference>
<name>A0A3G8H6M7_9BURK</name>
<evidence type="ECO:0000256" key="1">
    <source>
        <dbReference type="ARBA" id="ARBA00022679"/>
    </source>
</evidence>
<dbReference type="Gene3D" id="3.40.50.300">
    <property type="entry name" value="P-loop containing nucleotide triphosphate hydrolases"/>
    <property type="match status" value="1"/>
</dbReference>
<feature type="coiled-coil region" evidence="6">
    <location>
        <begin position="354"/>
        <end position="381"/>
    </location>
</feature>
<protein>
    <submittedName>
        <fullName evidence="10">Polysaccharide biosynthesis tyrosine autokinase</fullName>
        <ecNumber evidence="10">2.7.10.2</ecNumber>
    </submittedName>
</protein>
<accession>A0A3G8H6M7</accession>
<gene>
    <name evidence="10" type="ORF">EHF44_21890</name>
</gene>
<feature type="coiled-coil region" evidence="6">
    <location>
        <begin position="282"/>
        <end position="309"/>
    </location>
</feature>
<evidence type="ECO:0000256" key="4">
    <source>
        <dbReference type="ARBA" id="ARBA00022840"/>
    </source>
</evidence>
<dbReference type="Pfam" id="PF13614">
    <property type="entry name" value="AAA_31"/>
    <property type="match status" value="1"/>
</dbReference>
<keyword evidence="4" id="KW-0067">ATP-binding</keyword>
<reference evidence="11" key="1">
    <citation type="submission" date="2018-11" db="EMBL/GenBank/DDBJ databases">
        <title>FDA dAtabase for Regulatory Grade micrObial Sequences (FDA-ARGOS): Supporting development and validation of Infectious Disease Dx tests.</title>
        <authorList>
            <person name="Goldberg B."/>
            <person name="Campos J."/>
            <person name="Tallon L."/>
            <person name="Sadzewicz L."/>
            <person name="Zhao X."/>
            <person name="Vavikolanu K."/>
            <person name="Mehta A."/>
            <person name="Aluvathingal J."/>
            <person name="Nadendla S."/>
            <person name="Geyer C."/>
            <person name="Nandy P."/>
            <person name="Yan Y."/>
            <person name="Sichtig H."/>
        </authorList>
    </citation>
    <scope>NUCLEOTIDE SEQUENCE [LARGE SCALE GENOMIC DNA]</scope>
    <source>
        <strain evidence="11">FDAARGOS_614</strain>
    </source>
</reference>
<organism evidence="10 11">
    <name type="scientific">Cupriavidus pauculus</name>
    <dbReference type="NCBI Taxonomy" id="82633"/>
    <lineage>
        <taxon>Bacteria</taxon>
        <taxon>Pseudomonadati</taxon>
        <taxon>Pseudomonadota</taxon>
        <taxon>Betaproteobacteria</taxon>
        <taxon>Burkholderiales</taxon>
        <taxon>Burkholderiaceae</taxon>
        <taxon>Cupriavidus</taxon>
    </lineage>
</organism>
<feature type="domain" description="AAA" evidence="8">
    <location>
        <begin position="583"/>
        <end position="706"/>
    </location>
</feature>
<dbReference type="InterPro" id="IPR027417">
    <property type="entry name" value="P-loop_NTPase"/>
</dbReference>
<keyword evidence="2" id="KW-0547">Nucleotide-binding</keyword>
<evidence type="ECO:0000256" key="6">
    <source>
        <dbReference type="SAM" id="Coils"/>
    </source>
</evidence>
<dbReference type="InterPro" id="IPR005702">
    <property type="entry name" value="Wzc-like_C"/>
</dbReference>
<keyword evidence="6" id="KW-0175">Coiled coil</keyword>
<dbReference type="InterPro" id="IPR050445">
    <property type="entry name" value="Bact_polysacc_biosynth/exp"/>
</dbReference>
<keyword evidence="3 10" id="KW-0418">Kinase</keyword>
<evidence type="ECO:0000256" key="5">
    <source>
        <dbReference type="ARBA" id="ARBA00023137"/>
    </source>
</evidence>
<evidence type="ECO:0000256" key="7">
    <source>
        <dbReference type="SAM" id="MobiDB-lite"/>
    </source>
</evidence>
<evidence type="ECO:0000313" key="10">
    <source>
        <dbReference type="EMBL" id="AZG16076.1"/>
    </source>
</evidence>
<sequence length="794" mass="84704">MSYAGAAAPATAATPPAGTGSARRAMLDHAGWILGAALAGGLVAWVCAVSQPHEYSASALVQVQQSREGMAAARNAAATMAATPVPLDVGMLRSRTVVAPVVERLHLDISVRPLRAPLLGGLAAYFATPGQLSGPWPESLGYAWGGEQLTVDRLAVPERLLNAPLTLEVLQGDRYRLSYRDAELLTGAVGGVAQANGVTMQVTRIDARPGTRFTVTRHDLVQTVDAVADALRIEMQPGDAGTVSIGWRTTDRMAAAALVNGITESFIGNQAMQRRDDTAATLGFLSAEIPRVKAELERAEAALTRYRSKAGTIAPTQDAQSYLTGSMDYQRQIALLKLERTKMLQRFTEEANEVKTIDSQIQQLMRERKDMDSRYQNLSSTERESVALTRDVKVAEDMYMTLRNKAEQLSLVQLDRTGQVRVLDSALVPVRPVGFGPWPATLAGAMMGLCLAMACVTVRQRIRPTLENVNEAEARLGLPMLGDVVFSQEQVELERLIDARAQAGWSPGSLAGLLPQQPGHALVNPDELAETTDDDMDGAERLLRLGLHDQFLLARNAPHSMAVEGLRNVRAALHFSLRDSKLRTVAVTSPTAGAGKTFASVNLAVLFAEAGQRVLLIDADLRRGKVANWFDLPVGAGLADVLAGRSTLPDAVKLTIVNGLSVLPAGAPPDNPSELLMSPAFAKCLDACAERFDLVIIDTPPVMAVADATLVANCAGATLLVLRADTTLPSQVDESLKRLARANATLLGGILNGVVPKRSNRTDFTAMNPYLGMPVAAPAIKQIGHTPAAHNNTA</sequence>
<dbReference type="Pfam" id="PF13807">
    <property type="entry name" value="GNVR"/>
    <property type="match status" value="1"/>
</dbReference>
<feature type="domain" description="Tyrosine-protein kinase G-rich" evidence="9">
    <location>
        <begin position="381"/>
        <end position="460"/>
    </location>
</feature>
<dbReference type="PANTHER" id="PTHR32309:SF31">
    <property type="entry name" value="CAPSULAR EXOPOLYSACCHARIDE FAMILY"/>
    <property type="match status" value="1"/>
</dbReference>
<dbReference type="OrthoDB" id="9808257at2"/>
<dbReference type="EMBL" id="CP033970">
    <property type="protein sequence ID" value="AZG16076.1"/>
    <property type="molecule type" value="Genomic_DNA"/>
</dbReference>
<dbReference type="KEGG" id="cpau:EHF44_21890"/>
<feature type="region of interest" description="Disordered" evidence="7">
    <location>
        <begin position="1"/>
        <end position="20"/>
    </location>
</feature>
<dbReference type="PANTHER" id="PTHR32309">
    <property type="entry name" value="TYROSINE-PROTEIN KINASE"/>
    <property type="match status" value="1"/>
</dbReference>
<keyword evidence="5" id="KW-0829">Tyrosine-protein kinase</keyword>
<dbReference type="GO" id="GO:0005524">
    <property type="term" value="F:ATP binding"/>
    <property type="evidence" value="ECO:0007669"/>
    <property type="project" value="UniProtKB-KW"/>
</dbReference>
<dbReference type="InterPro" id="IPR025669">
    <property type="entry name" value="AAA_dom"/>
</dbReference>
<dbReference type="EC" id="2.7.10.2" evidence="10"/>
<evidence type="ECO:0000256" key="2">
    <source>
        <dbReference type="ARBA" id="ARBA00022741"/>
    </source>
</evidence>
<keyword evidence="1 10" id="KW-0808">Transferase</keyword>
<dbReference type="GO" id="GO:0004715">
    <property type="term" value="F:non-membrane spanning protein tyrosine kinase activity"/>
    <property type="evidence" value="ECO:0007669"/>
    <property type="project" value="UniProtKB-EC"/>
</dbReference>
<proteinExistence type="predicted"/>
<dbReference type="Proteomes" id="UP000270411">
    <property type="component" value="Chromosome 2"/>
</dbReference>
<evidence type="ECO:0000259" key="8">
    <source>
        <dbReference type="Pfam" id="PF13614"/>
    </source>
</evidence>
<dbReference type="Pfam" id="PF23607">
    <property type="entry name" value="WZC_N"/>
    <property type="match status" value="1"/>
</dbReference>
<dbReference type="AlphaFoldDB" id="A0A3G8H6M7"/>